<dbReference type="PANTHER" id="PTHR23507">
    <property type="entry name" value="ZGC:174356"/>
    <property type="match status" value="1"/>
</dbReference>
<evidence type="ECO:0000256" key="3">
    <source>
        <dbReference type="ARBA" id="ARBA00022989"/>
    </source>
</evidence>
<feature type="transmembrane region" description="Helical" evidence="5">
    <location>
        <begin position="189"/>
        <end position="211"/>
    </location>
</feature>
<name>A0A0H3YJH7_SCHMD</name>
<feature type="transmembrane region" description="Helical" evidence="5">
    <location>
        <begin position="93"/>
        <end position="116"/>
    </location>
</feature>
<dbReference type="PANTHER" id="PTHR23507:SF1">
    <property type="entry name" value="FI18259P1-RELATED"/>
    <property type="match status" value="1"/>
</dbReference>
<sequence length="467" mass="52323">MNIEAETDCLLRPTQLSKPSFCRKIFGVEFLMFLYGIIDLTESSVMKQFIYHKVKLCLDFFENEVSGNACNYSQSNATEKYQSDKVQYLSLNYVMGISLGFSIAVLFTSPFHLIVARRFGRRILIIYSGIGFFIKSVCECLLIFRNWSLDAFIYIETLHGLTGGAMILYSVCFSLLANASKVENRNLRIVCGVIASALGAAIGSVSTGYMIKTYGFLPPFIVATIISVGCVSYPIFCLEKSKPEIEEKLDLKPTILEFSEIIFSAKNILSSFTVVLLMFGFFYVGETAASEILYYIFMSYPICMNSIQIGYSISLEILVLNIGLILSGTILNKYLNELVVILICLSFGLLFNIQMIYAKTVKSIYIAFGSNVLSSSAFPFIKGYLSKLTAPNLQTYLFIGLTVLEVFLGCLSKSVVIILYQRTLEDYQETVYLILTCFTGVAFMLSLLIGISTLNHHLKLKIEHQET</sequence>
<accession>A0A0H3YJH7</accession>
<dbReference type="OrthoDB" id="3026777at2759"/>
<evidence type="ECO:0000256" key="2">
    <source>
        <dbReference type="ARBA" id="ARBA00022692"/>
    </source>
</evidence>
<dbReference type="EMBL" id="KT163746">
    <property type="protein sequence ID" value="AKN21696.1"/>
    <property type="molecule type" value="mRNA"/>
</dbReference>
<dbReference type="GO" id="GO:0016020">
    <property type="term" value="C:membrane"/>
    <property type="evidence" value="ECO:0007669"/>
    <property type="project" value="UniProtKB-SubCell"/>
</dbReference>
<keyword evidence="4 5" id="KW-0472">Membrane</keyword>
<proteinExistence type="evidence at transcript level"/>
<keyword evidence="3 5" id="KW-1133">Transmembrane helix</keyword>
<comment type="subcellular location">
    <subcellularLocation>
        <location evidence="1">Membrane</location>
        <topology evidence="1">Multi-pass membrane protein</topology>
    </subcellularLocation>
</comment>
<evidence type="ECO:0000256" key="4">
    <source>
        <dbReference type="ARBA" id="ARBA00023136"/>
    </source>
</evidence>
<dbReference type="SUPFAM" id="SSF103473">
    <property type="entry name" value="MFS general substrate transporter"/>
    <property type="match status" value="1"/>
</dbReference>
<feature type="transmembrane region" description="Helical" evidence="5">
    <location>
        <begin position="432"/>
        <end position="454"/>
    </location>
</feature>
<feature type="transmembrane region" description="Helical" evidence="5">
    <location>
        <begin position="364"/>
        <end position="385"/>
    </location>
</feature>
<feature type="transmembrane region" description="Helical" evidence="5">
    <location>
        <begin position="309"/>
        <end position="331"/>
    </location>
</feature>
<dbReference type="InterPro" id="IPR011701">
    <property type="entry name" value="MFS"/>
</dbReference>
<feature type="transmembrane region" description="Helical" evidence="5">
    <location>
        <begin position="274"/>
        <end position="297"/>
    </location>
</feature>
<organism evidence="6">
    <name type="scientific">Schmidtea mediterranea</name>
    <name type="common">Freshwater planarian flatworm</name>
    <dbReference type="NCBI Taxonomy" id="79327"/>
    <lineage>
        <taxon>Eukaryota</taxon>
        <taxon>Metazoa</taxon>
        <taxon>Spiralia</taxon>
        <taxon>Lophotrochozoa</taxon>
        <taxon>Platyhelminthes</taxon>
        <taxon>Rhabditophora</taxon>
        <taxon>Seriata</taxon>
        <taxon>Tricladida</taxon>
        <taxon>Continenticola</taxon>
        <taxon>Geoplanoidea</taxon>
        <taxon>Dugesiidae</taxon>
        <taxon>Schmidtea</taxon>
    </lineage>
</organism>
<feature type="transmembrane region" description="Helical" evidence="5">
    <location>
        <begin position="338"/>
        <end position="358"/>
    </location>
</feature>
<keyword evidence="2 5" id="KW-0812">Transmembrane</keyword>
<protein>
    <submittedName>
        <fullName evidence="6">Slc46a-4</fullName>
    </submittedName>
</protein>
<dbReference type="InterPro" id="IPR036259">
    <property type="entry name" value="MFS_trans_sf"/>
</dbReference>
<feature type="transmembrane region" description="Helical" evidence="5">
    <location>
        <begin position="21"/>
        <end position="38"/>
    </location>
</feature>
<evidence type="ECO:0000256" key="5">
    <source>
        <dbReference type="SAM" id="Phobius"/>
    </source>
</evidence>
<evidence type="ECO:0000313" key="6">
    <source>
        <dbReference type="EMBL" id="AKN21696.1"/>
    </source>
</evidence>
<feature type="transmembrane region" description="Helical" evidence="5">
    <location>
        <begin position="123"/>
        <end position="145"/>
    </location>
</feature>
<dbReference type="AlphaFoldDB" id="A0A0H3YJH7"/>
<dbReference type="GO" id="GO:0022857">
    <property type="term" value="F:transmembrane transporter activity"/>
    <property type="evidence" value="ECO:0007669"/>
    <property type="project" value="InterPro"/>
</dbReference>
<feature type="transmembrane region" description="Helical" evidence="5">
    <location>
        <begin position="217"/>
        <end position="238"/>
    </location>
</feature>
<evidence type="ECO:0000256" key="1">
    <source>
        <dbReference type="ARBA" id="ARBA00004141"/>
    </source>
</evidence>
<dbReference type="Pfam" id="PF07690">
    <property type="entry name" value="MFS_1"/>
    <property type="match status" value="1"/>
</dbReference>
<reference evidence="6" key="1">
    <citation type="journal article" date="2015" name="Elife">
        <title>Stem cells and fluid flow drive cyst formation in an invertebrate excretory organ.</title>
        <authorList>
            <person name="Thi-Kim Vu H."/>
            <person name="Rink J.C."/>
            <person name="McKinney S.A."/>
            <person name="McClain M."/>
            <person name="Lakshmanaperumal N."/>
            <person name="Alexander R."/>
            <person name="Sanchez Alvarado A."/>
        </authorList>
    </citation>
    <scope>NUCLEOTIDE SEQUENCE</scope>
</reference>
<dbReference type="Gene3D" id="1.20.1250.20">
    <property type="entry name" value="MFS general substrate transporter like domains"/>
    <property type="match status" value="1"/>
</dbReference>
<gene>
    <name evidence="6" type="primary">slc46a-4</name>
</gene>
<feature type="transmembrane region" description="Helical" evidence="5">
    <location>
        <begin position="397"/>
        <end position="420"/>
    </location>
</feature>
<feature type="transmembrane region" description="Helical" evidence="5">
    <location>
        <begin position="151"/>
        <end position="177"/>
    </location>
</feature>